<proteinExistence type="predicted"/>
<sequence>MILDNAEKLRNVYMDWIKEDLEFQNLDENYVSISTPFIDNDYDNINLYASFVNKNIVKVSDFGFTLYNLTELGINLTPKFKTGWHIFKEILDDFGISNDKGTLCVQTPIENFPMAKTRLLQAVMRVNDIFYLSKHNVVSSFNDIIAEFFNKNNILYTPSFEIPNPFGASSHFDFAIPNRKDGERVVKTVSRPNDINQAKIFNFDVHATSRSRNAKFILLVNNTKEKKLNGSLVATAMNELSDTTASVLGFKEVQENNTELINA</sequence>
<evidence type="ECO:0008006" key="5">
    <source>
        <dbReference type="Google" id="ProtNLM"/>
    </source>
</evidence>
<evidence type="ECO:0000259" key="2">
    <source>
        <dbReference type="Pfam" id="PF08862"/>
    </source>
</evidence>
<feature type="domain" description="DUF1828" evidence="1">
    <location>
        <begin position="35"/>
        <end position="126"/>
    </location>
</feature>
<evidence type="ECO:0000313" key="4">
    <source>
        <dbReference type="Proteomes" id="UP000284109"/>
    </source>
</evidence>
<comment type="caution">
    <text evidence="3">The sequence shown here is derived from an EMBL/GenBank/DDBJ whole genome shotgun (WGS) entry which is preliminary data.</text>
</comment>
<dbReference type="Pfam" id="PF08861">
    <property type="entry name" value="DUF1828"/>
    <property type="match status" value="1"/>
</dbReference>
<dbReference type="Pfam" id="PF08862">
    <property type="entry name" value="DUF1829"/>
    <property type="match status" value="1"/>
</dbReference>
<dbReference type="EMBL" id="QOCR01000001">
    <property type="protein sequence ID" value="RHW52062.1"/>
    <property type="molecule type" value="Genomic_DNA"/>
</dbReference>
<organism evidence="3 4">
    <name type="scientific">Bombilactobacillus bombi</name>
    <dbReference type="NCBI Taxonomy" id="1303590"/>
    <lineage>
        <taxon>Bacteria</taxon>
        <taxon>Bacillati</taxon>
        <taxon>Bacillota</taxon>
        <taxon>Bacilli</taxon>
        <taxon>Lactobacillales</taxon>
        <taxon>Lactobacillaceae</taxon>
        <taxon>Bombilactobacillus</taxon>
    </lineage>
</organism>
<evidence type="ECO:0000313" key="3">
    <source>
        <dbReference type="EMBL" id="RHW52062.1"/>
    </source>
</evidence>
<dbReference type="Proteomes" id="UP000284109">
    <property type="component" value="Unassembled WGS sequence"/>
</dbReference>
<dbReference type="AlphaFoldDB" id="A0A417ZJ92"/>
<evidence type="ECO:0000259" key="1">
    <source>
        <dbReference type="Pfam" id="PF08861"/>
    </source>
</evidence>
<dbReference type="InterPro" id="IPR014961">
    <property type="entry name" value="DUF1829"/>
</dbReference>
<protein>
    <recommendedName>
        <fullName evidence="5">DUF1828 domain-containing protein</fullName>
    </recommendedName>
</protein>
<keyword evidence="4" id="KW-1185">Reference proteome</keyword>
<reference evidence="3 4" key="1">
    <citation type="submission" date="2018-07" db="EMBL/GenBank/DDBJ databases">
        <title>Genome sequences of six Lactobacillus spp. isolated from bumble bee guts.</title>
        <authorList>
            <person name="Motta E.V.S."/>
            <person name="Moran N.A."/>
        </authorList>
    </citation>
    <scope>NUCLEOTIDE SEQUENCE [LARGE SCALE GENOMIC DNA]</scope>
    <source>
        <strain evidence="3 4">BI-1.1</strain>
    </source>
</reference>
<dbReference type="OrthoDB" id="2322250at2"/>
<accession>A0A417ZJ92</accession>
<gene>
    <name evidence="3" type="ORF">DS831_01660</name>
</gene>
<name>A0A417ZJ92_9LACO</name>
<feature type="domain" description="DUF1829" evidence="2">
    <location>
        <begin position="167"/>
        <end position="226"/>
    </location>
</feature>
<dbReference type="InterPro" id="IPR014960">
    <property type="entry name" value="DUF1828"/>
</dbReference>